<dbReference type="RefSeq" id="WP_204205142.1">
    <property type="nucleotide sequence ID" value="NZ_JAFELM010000043.1"/>
</dbReference>
<accession>A0ABS2DLX8</accession>
<evidence type="ECO:0000256" key="1">
    <source>
        <dbReference type="ARBA" id="ARBA00006096"/>
    </source>
</evidence>
<dbReference type="PANTHER" id="PTHR30023">
    <property type="entry name" value="D-ALANYL-D-ALANINE CARBOXYPEPTIDASE"/>
    <property type="match status" value="1"/>
</dbReference>
<dbReference type="PANTHER" id="PTHR30023:SF0">
    <property type="entry name" value="PENICILLIN-SENSITIVE CARBOXYPEPTIDASE A"/>
    <property type="match status" value="1"/>
</dbReference>
<dbReference type="EC" id="3.4.16.4" evidence="3"/>
<dbReference type="SUPFAM" id="SSF56601">
    <property type="entry name" value="beta-lactamase/transpeptidase-like"/>
    <property type="match status" value="1"/>
</dbReference>
<dbReference type="Proteomes" id="UP001518925">
    <property type="component" value="Unassembled WGS sequence"/>
</dbReference>
<keyword evidence="2 3" id="KW-0378">Hydrolase</keyword>
<gene>
    <name evidence="3" type="primary">dacB</name>
    <name evidence="3" type="ORF">JR050_17675</name>
</gene>
<dbReference type="EMBL" id="JAFELM010000043">
    <property type="protein sequence ID" value="MBM6619494.1"/>
    <property type="molecule type" value="Genomic_DNA"/>
</dbReference>
<name>A0ABS2DLX8_9BACI</name>
<keyword evidence="3" id="KW-0121">Carboxypeptidase</keyword>
<keyword evidence="4" id="KW-1185">Reference proteome</keyword>
<dbReference type="NCBIfam" id="TIGR00666">
    <property type="entry name" value="PBP4"/>
    <property type="match status" value="1"/>
</dbReference>
<dbReference type="GO" id="GO:0009002">
    <property type="term" value="F:serine-type D-Ala-D-Ala carboxypeptidase activity"/>
    <property type="evidence" value="ECO:0007669"/>
    <property type="project" value="UniProtKB-EC"/>
</dbReference>
<evidence type="ECO:0000256" key="2">
    <source>
        <dbReference type="ARBA" id="ARBA00022801"/>
    </source>
</evidence>
<comment type="caution">
    <text evidence="3">The sequence shown here is derived from an EMBL/GenBank/DDBJ whole genome shotgun (WGS) entry which is preliminary data.</text>
</comment>
<proteinExistence type="inferred from homology"/>
<dbReference type="InterPro" id="IPR000667">
    <property type="entry name" value="Peptidase_S13"/>
</dbReference>
<keyword evidence="3" id="KW-0645">Protease</keyword>
<reference evidence="3 4" key="1">
    <citation type="submission" date="2021-02" db="EMBL/GenBank/DDBJ databases">
        <title>Bacillus sp. RD4P76, an endophyte from a halophyte.</title>
        <authorList>
            <person name="Sun J.-Q."/>
        </authorList>
    </citation>
    <scope>NUCLEOTIDE SEQUENCE [LARGE SCALE GENOMIC DNA]</scope>
    <source>
        <strain evidence="3 4">RD4P76</strain>
    </source>
</reference>
<evidence type="ECO:0000313" key="3">
    <source>
        <dbReference type="EMBL" id="MBM6619494.1"/>
    </source>
</evidence>
<protein>
    <submittedName>
        <fullName evidence="3">D-alanyl-D-alanine carboxypeptidase/D-alanyl-D-alanine-endopeptidase</fullName>
        <ecNumber evidence="3">3.4.16.4</ecNumber>
    </submittedName>
</protein>
<dbReference type="Gene3D" id="3.40.710.10">
    <property type="entry name" value="DD-peptidase/beta-lactamase superfamily"/>
    <property type="match status" value="2"/>
</dbReference>
<evidence type="ECO:0000313" key="4">
    <source>
        <dbReference type="Proteomes" id="UP001518925"/>
    </source>
</evidence>
<sequence>MFMMPILVVGLVCIGPHHYGIAENMQNSVIQQLDSIVQQSPILDGAIAGISIRDANSGTHLYNHNGNVRLQPASNLKLVTAMTALSVLGVDYTFQTEVLTDGVLKDGLLLGNVYLRGKGDPTLLLEDLEQLSKKLRESGITAIKGDVIADDTWFDDVRYSIDLPWSDEETYYGGQVSALNLSPDRDYDAGTVIVEVRPSKIGQSPRVSTYPNTDYVRIVNKAKTVDEKGVKDLTITREHGQNLILIEGTIPVHSTLQKDWVATWDPSGYTAQVFKETLHSSGIKVLGKVRSGITPDNAKEIAIDTSIPLAEIVMTFMKQSNNGIGEVLVKEVGKKVHNEGSWDSGLQVVNIELKRLGINTDNLIIRDGSGISHVNSMKANDFTSILFSLQREKWFSTYYDSLPIAGSGERIIGGTLFHRMHNLPDGVEVRAKTGTLSTVSTLSGYITTKSGKKLIFSIMLNHLLDEGKGKELEDEIVHIIANQ</sequence>
<dbReference type="PRINTS" id="PR00922">
    <property type="entry name" value="DADACBPTASE3"/>
</dbReference>
<organism evidence="3 4">
    <name type="scientific">Bacillus suaedaesalsae</name>
    <dbReference type="NCBI Taxonomy" id="2810349"/>
    <lineage>
        <taxon>Bacteria</taxon>
        <taxon>Bacillati</taxon>
        <taxon>Bacillota</taxon>
        <taxon>Bacilli</taxon>
        <taxon>Bacillales</taxon>
        <taxon>Bacillaceae</taxon>
        <taxon>Bacillus</taxon>
    </lineage>
</organism>
<dbReference type="Gene3D" id="3.50.80.20">
    <property type="entry name" value="D-Ala-D-Ala carboxypeptidase C, peptidase S13"/>
    <property type="match status" value="1"/>
</dbReference>
<dbReference type="InterPro" id="IPR012338">
    <property type="entry name" value="Beta-lactam/transpept-like"/>
</dbReference>
<dbReference type="Pfam" id="PF02113">
    <property type="entry name" value="Peptidase_S13"/>
    <property type="match status" value="1"/>
</dbReference>
<comment type="similarity">
    <text evidence="1">Belongs to the peptidase S13 family.</text>
</comment>